<dbReference type="PANTHER" id="PTHR12526">
    <property type="entry name" value="GLYCOSYLTRANSFERASE"/>
    <property type="match status" value="1"/>
</dbReference>
<evidence type="ECO:0000313" key="2">
    <source>
        <dbReference type="EMBL" id="HJE86157.1"/>
    </source>
</evidence>
<reference evidence="2" key="2">
    <citation type="submission" date="2021-09" db="EMBL/GenBank/DDBJ databases">
        <authorList>
            <person name="Gilroy R."/>
        </authorList>
    </citation>
    <scope>NUCLEOTIDE SEQUENCE</scope>
    <source>
        <strain evidence="2">CHK173-2145</strain>
    </source>
</reference>
<dbReference type="InterPro" id="IPR022372">
    <property type="entry name" value="Accessory_SS_Asp1"/>
</dbReference>
<evidence type="ECO:0000259" key="1">
    <source>
        <dbReference type="Pfam" id="PF00534"/>
    </source>
</evidence>
<dbReference type="SUPFAM" id="SSF53756">
    <property type="entry name" value="UDP-Glycosyltransferase/glycogen phosphorylase"/>
    <property type="match status" value="1"/>
</dbReference>
<feature type="domain" description="Glycosyl transferase family 1" evidence="1">
    <location>
        <begin position="324"/>
        <end position="483"/>
    </location>
</feature>
<evidence type="ECO:0000313" key="3">
    <source>
        <dbReference type="Proteomes" id="UP000721920"/>
    </source>
</evidence>
<gene>
    <name evidence="2" type="primary">asp1</name>
    <name evidence="2" type="ORF">K8U88_01095</name>
</gene>
<protein>
    <submittedName>
        <fullName evidence="2">Accessory Sec system glycosyltransferase Asp1</fullName>
    </submittedName>
</protein>
<comment type="caution">
    <text evidence="2">The sequence shown here is derived from an EMBL/GenBank/DDBJ whole genome shotgun (WGS) entry which is preliminary data.</text>
</comment>
<dbReference type="EMBL" id="DYXN01000016">
    <property type="protein sequence ID" value="HJE86157.1"/>
    <property type="molecule type" value="Genomic_DNA"/>
</dbReference>
<dbReference type="InterPro" id="IPR001296">
    <property type="entry name" value="Glyco_trans_1"/>
</dbReference>
<dbReference type="PANTHER" id="PTHR12526:SF630">
    <property type="entry name" value="GLYCOSYLTRANSFERASE"/>
    <property type="match status" value="1"/>
</dbReference>
<sequence>MYYFINEYILQKNSSVEHTAMNRVKLFNHYKAPAKIVTKIYDRLLHRTIGDFGVTDDQILNMFDYFQQATDVQPVQVKTTDNLNIPIEYEITVGANFSSVANGDRLVENVGFIPGTIGRVFYQEFFDPQGNRVGTDLWDWRGFKSATQYFGQNGKLILQRYYTPSGRTALEEYYAADTKGNPLLSRILLKDYRGEGDRFFQNRDDLFTFFLNELSNRDTETTTFIVDRPGTGVQPLLALNDASHKYLYIPINHAVNPNDPVHAALDGFLEPAFEHFSHFDGFITATPQQAEHLHTRFPKATIFAMPAVTTTPLSKEGTEKVAPSQRQPHSLLYVGRIGQDKQIDQQLRLFALVKDRVPDATFTLYGYGDPQYVADMKKLVTDLKLADSVTFKDYVPNLTDFYDGYQVLINTSLADGGPLATMEALMHGLPVVSYRFNYGPAAFITDGQDGYLVDPGQTLAMAEKIVGLFTDADQLATFSDAAYTNSRAQWTRRKVWNRWQKALETHVTV</sequence>
<dbReference type="AlphaFoldDB" id="A0A921JWW7"/>
<dbReference type="Pfam" id="PF00534">
    <property type="entry name" value="Glycos_transf_1"/>
    <property type="match status" value="1"/>
</dbReference>
<accession>A0A921JWW7</accession>
<dbReference type="Gene3D" id="3.40.50.2000">
    <property type="entry name" value="Glycogen Phosphorylase B"/>
    <property type="match status" value="3"/>
</dbReference>
<dbReference type="GO" id="GO:0015031">
    <property type="term" value="P:protein transport"/>
    <property type="evidence" value="ECO:0007669"/>
    <property type="project" value="InterPro"/>
</dbReference>
<dbReference type="Proteomes" id="UP000721920">
    <property type="component" value="Unassembled WGS sequence"/>
</dbReference>
<reference evidence="2" key="1">
    <citation type="journal article" date="2021" name="PeerJ">
        <title>Extensive microbial diversity within the chicken gut microbiome revealed by metagenomics and culture.</title>
        <authorList>
            <person name="Gilroy R."/>
            <person name="Ravi A."/>
            <person name="Getino M."/>
            <person name="Pursley I."/>
            <person name="Horton D.L."/>
            <person name="Alikhan N.F."/>
            <person name="Baker D."/>
            <person name="Gharbi K."/>
            <person name="Hall N."/>
            <person name="Watson M."/>
            <person name="Adriaenssens E.M."/>
            <person name="Foster-Nyarko E."/>
            <person name="Jarju S."/>
            <person name="Secka A."/>
            <person name="Antonio M."/>
            <person name="Oren A."/>
            <person name="Chaudhuri R.R."/>
            <person name="La Ragione R."/>
            <person name="Hildebrand F."/>
            <person name="Pallen M.J."/>
        </authorList>
    </citation>
    <scope>NUCLEOTIDE SEQUENCE</scope>
    <source>
        <strain evidence="2">CHK173-2145</strain>
    </source>
</reference>
<dbReference type="Pfam" id="PF16993">
    <property type="entry name" value="Asp1"/>
    <property type="match status" value="1"/>
</dbReference>
<organism evidence="2 3">
    <name type="scientific">Levilactobacillus hammesii</name>
    <dbReference type="NCBI Taxonomy" id="267633"/>
    <lineage>
        <taxon>Bacteria</taxon>
        <taxon>Bacillati</taxon>
        <taxon>Bacillota</taxon>
        <taxon>Bacilli</taxon>
        <taxon>Lactobacillales</taxon>
        <taxon>Lactobacillaceae</taxon>
        <taxon>Levilactobacillus</taxon>
    </lineage>
</organism>
<dbReference type="GO" id="GO:0016757">
    <property type="term" value="F:glycosyltransferase activity"/>
    <property type="evidence" value="ECO:0007669"/>
    <property type="project" value="InterPro"/>
</dbReference>
<proteinExistence type="predicted"/>
<name>A0A921JWW7_9LACO</name>